<gene>
    <name evidence="1" type="ORF">MED297_18011</name>
</gene>
<dbReference type="RefSeq" id="WP_008044076.1">
    <property type="nucleotide sequence ID" value="NZ_CH724150.1"/>
</dbReference>
<reference evidence="1 2" key="1">
    <citation type="submission" date="2006-02" db="EMBL/GenBank/DDBJ databases">
        <authorList>
            <person name="Pinhassi J."/>
            <person name="Pedros-Alio C."/>
            <person name="Ferriera S."/>
            <person name="Johnson J."/>
            <person name="Kravitz S."/>
            <person name="Halpern A."/>
            <person name="Remington K."/>
            <person name="Beeson K."/>
            <person name="Tran B."/>
            <person name="Rogers Y.-H."/>
            <person name="Friedman R."/>
            <person name="Venter J.C."/>
        </authorList>
    </citation>
    <scope>NUCLEOTIDE SEQUENCE [LARGE SCALE GENOMIC DNA]</scope>
    <source>
        <strain evidence="1 2">MED297</strain>
    </source>
</reference>
<comment type="caution">
    <text evidence="1">The sequence shown here is derived from an EMBL/GenBank/DDBJ whole genome shotgun (WGS) entry which is preliminary data.</text>
</comment>
<dbReference type="AlphaFoldDB" id="A4BKL0"/>
<organism evidence="1 2">
    <name type="scientific">Reinekea blandensis MED297</name>
    <dbReference type="NCBI Taxonomy" id="314283"/>
    <lineage>
        <taxon>Bacteria</taxon>
        <taxon>Pseudomonadati</taxon>
        <taxon>Pseudomonadota</taxon>
        <taxon>Gammaproteobacteria</taxon>
        <taxon>Oceanospirillales</taxon>
        <taxon>Saccharospirillaceae</taxon>
        <taxon>Reinekea</taxon>
    </lineage>
</organism>
<evidence type="ECO:0000313" key="1">
    <source>
        <dbReference type="EMBL" id="EAR07321.1"/>
    </source>
</evidence>
<evidence type="ECO:0000313" key="2">
    <source>
        <dbReference type="Proteomes" id="UP000005953"/>
    </source>
</evidence>
<feature type="non-terminal residue" evidence="1">
    <location>
        <position position="1"/>
    </location>
</feature>
<proteinExistence type="predicted"/>
<accession>A4BKL0</accession>
<dbReference type="Proteomes" id="UP000005953">
    <property type="component" value="Unassembled WGS sequence"/>
</dbReference>
<name>A4BKL0_9GAMM</name>
<protein>
    <submittedName>
        <fullName evidence="1">Uncharacterized protein</fullName>
    </submittedName>
</protein>
<dbReference type="EMBL" id="AAOE01000047">
    <property type="protein sequence ID" value="EAR07321.1"/>
    <property type="molecule type" value="Genomic_DNA"/>
</dbReference>
<sequence length="181" mass="20664">DRRRCTMVLKDNPTPTDPPVFTADPTEQSHAQIAYGDYQLTSLAPFELQAKILGIKNYRFGRESELSPMDLALGWNRMADDSVLESIRIRQSNRWYYWSTDRYPIPRREIETSSANMHMIPASKAILSQLKALKVGQNIRIEGRLVRADAEDGWHWVSSLTRQDTGDGACELVLLTQLEVL</sequence>
<dbReference type="OrthoDB" id="6706661at2"/>
<dbReference type="HOGENOM" id="CLU_107971_0_0_6"/>
<keyword evidence="2" id="KW-1185">Reference proteome</keyword>